<evidence type="ECO:0000313" key="1">
    <source>
        <dbReference type="EMBL" id="MRH80875.1"/>
    </source>
</evidence>
<comment type="caution">
    <text evidence="1">The sequence shown here is derived from an EMBL/GenBank/DDBJ whole genome shotgun (WGS) entry which is preliminary data.</text>
</comment>
<gene>
    <name evidence="1" type="ORF">GIX77_08890</name>
</gene>
<accession>A0A347TB11</accession>
<reference evidence="1 2" key="1">
    <citation type="submission" date="2019-11" db="EMBL/GenBank/DDBJ databases">
        <title>Draft genome sequence of 12 host-associated Lactobacillus reuteri rodent strains.</title>
        <authorList>
            <person name="Zhang S."/>
            <person name="Ozcam M."/>
            <person name="Van Pijkeren J.P."/>
        </authorList>
    </citation>
    <scope>NUCLEOTIDE SEQUENCE [LARGE SCALE GENOMIC DNA]</scope>
    <source>
        <strain evidence="1 2">CR</strain>
    </source>
</reference>
<proteinExistence type="predicted"/>
<dbReference type="EMBL" id="WJMX01000016">
    <property type="protein sequence ID" value="MRH80875.1"/>
    <property type="molecule type" value="Genomic_DNA"/>
</dbReference>
<dbReference type="AlphaFoldDB" id="A0A347TB11"/>
<dbReference type="Proteomes" id="UP000470878">
    <property type="component" value="Unassembled WGS sequence"/>
</dbReference>
<protein>
    <submittedName>
        <fullName evidence="1">Uncharacterized protein</fullName>
    </submittedName>
</protein>
<dbReference type="RefSeq" id="WP_113897569.1">
    <property type="nucleotide sequence ID" value="NZ_CAJSZG010000032.1"/>
</dbReference>
<sequence length="117" mass="13584">MSESTVIVTSEKEIQKIVNNALQRFTNEVVVPLLNRTQQDANGLRKYKDVVDEGRYGSRAFLDSLRRSMSVKEEQRIFPKKEGMLYVVVPDLEDYLAGRKLRHETMIKLDPRLRGVM</sequence>
<organism evidence="1 2">
    <name type="scientific">Limosilactobacillus reuteri</name>
    <name type="common">Lactobacillus reuteri</name>
    <dbReference type="NCBI Taxonomy" id="1598"/>
    <lineage>
        <taxon>Bacteria</taxon>
        <taxon>Bacillati</taxon>
        <taxon>Bacillota</taxon>
        <taxon>Bacilli</taxon>
        <taxon>Lactobacillales</taxon>
        <taxon>Lactobacillaceae</taxon>
        <taxon>Limosilactobacillus</taxon>
    </lineage>
</organism>
<evidence type="ECO:0000313" key="2">
    <source>
        <dbReference type="Proteomes" id="UP000470878"/>
    </source>
</evidence>
<name>A0A347TB11_LIMRT</name>